<evidence type="ECO:0000313" key="3">
    <source>
        <dbReference type="Proteomes" id="UP000236370"/>
    </source>
</evidence>
<dbReference type="Proteomes" id="UP000236370">
    <property type="component" value="Unassembled WGS sequence"/>
</dbReference>
<reference evidence="2 3" key="1">
    <citation type="submission" date="2017-12" db="EMBL/GenBank/DDBJ databases">
        <title>High-resolution comparative analysis of great ape genomes.</title>
        <authorList>
            <person name="Pollen A."/>
            <person name="Hastie A."/>
            <person name="Hormozdiari F."/>
            <person name="Dougherty M."/>
            <person name="Liu R."/>
            <person name="Chaisson M."/>
            <person name="Hoppe E."/>
            <person name="Hill C."/>
            <person name="Pang A."/>
            <person name="Hillier L."/>
            <person name="Baker C."/>
            <person name="Armstrong J."/>
            <person name="Shendure J."/>
            <person name="Paten B."/>
            <person name="Wilson R."/>
            <person name="Chao H."/>
            <person name="Schneider V."/>
            <person name="Ventura M."/>
            <person name="Kronenberg Z."/>
            <person name="Murali S."/>
            <person name="Gordon D."/>
            <person name="Cantsilieris S."/>
            <person name="Munson K."/>
            <person name="Nelson B."/>
            <person name="Raja A."/>
            <person name="Underwood J."/>
            <person name="Diekhans M."/>
            <person name="Fiddes I."/>
            <person name="Haussler D."/>
            <person name="Eichler E."/>
        </authorList>
    </citation>
    <scope>NUCLEOTIDE SEQUENCE [LARGE SCALE GENOMIC DNA]</scope>
    <source>
        <strain evidence="2">Yerkes chimp pedigree #C0471</strain>
    </source>
</reference>
<feature type="region of interest" description="Disordered" evidence="1">
    <location>
        <begin position="1"/>
        <end position="35"/>
    </location>
</feature>
<comment type="caution">
    <text evidence="2">The sequence shown here is derived from an EMBL/GenBank/DDBJ whole genome shotgun (WGS) entry which is preliminary data.</text>
</comment>
<accession>A0A2J8PS45</accession>
<proteinExistence type="predicted"/>
<dbReference type="AlphaFoldDB" id="A0A2J8PS45"/>
<organism evidence="2 3">
    <name type="scientific">Pan troglodytes</name>
    <name type="common">Chimpanzee</name>
    <dbReference type="NCBI Taxonomy" id="9598"/>
    <lineage>
        <taxon>Eukaryota</taxon>
        <taxon>Metazoa</taxon>
        <taxon>Chordata</taxon>
        <taxon>Craniata</taxon>
        <taxon>Vertebrata</taxon>
        <taxon>Euteleostomi</taxon>
        <taxon>Mammalia</taxon>
        <taxon>Eutheria</taxon>
        <taxon>Euarchontoglires</taxon>
        <taxon>Primates</taxon>
        <taxon>Haplorrhini</taxon>
        <taxon>Catarrhini</taxon>
        <taxon>Hominidae</taxon>
        <taxon>Pan</taxon>
    </lineage>
</organism>
<feature type="compositionally biased region" description="Basic residues" evidence="1">
    <location>
        <begin position="1"/>
        <end position="11"/>
    </location>
</feature>
<sequence>MASKQTKKKEVHRINSAHGSDKSKESKAEEALQNQ</sequence>
<gene>
    <name evidence="2" type="ORF">CK820_G0000058</name>
</gene>
<evidence type="ECO:0000313" key="2">
    <source>
        <dbReference type="EMBL" id="PNI86854.1"/>
    </source>
</evidence>
<feature type="compositionally biased region" description="Basic and acidic residues" evidence="1">
    <location>
        <begin position="19"/>
        <end position="35"/>
    </location>
</feature>
<dbReference type="EMBL" id="NBAG03000210">
    <property type="protein sequence ID" value="PNI86854.1"/>
    <property type="molecule type" value="Genomic_DNA"/>
</dbReference>
<name>A0A2J8PS45_PANTR</name>
<protein>
    <submittedName>
        <fullName evidence="2">ADGB isoform 12</fullName>
    </submittedName>
</protein>
<evidence type="ECO:0000256" key="1">
    <source>
        <dbReference type="SAM" id="MobiDB-lite"/>
    </source>
</evidence>